<evidence type="ECO:0000313" key="1">
    <source>
        <dbReference type="EMBL" id="KAK8037192.1"/>
    </source>
</evidence>
<comment type="caution">
    <text evidence="1">The sequence shown here is derived from an EMBL/GenBank/DDBJ whole genome shotgun (WGS) entry which is preliminary data.</text>
</comment>
<protein>
    <submittedName>
        <fullName evidence="1">Uncharacterized protein</fullName>
    </submittedName>
</protein>
<dbReference type="EMBL" id="JAQQWI010000002">
    <property type="protein sequence ID" value="KAK8037192.1"/>
    <property type="molecule type" value="Genomic_DNA"/>
</dbReference>
<dbReference type="Proteomes" id="UP001396898">
    <property type="component" value="Unassembled WGS sequence"/>
</dbReference>
<sequence>MNLLIDCLLSTIELLIKGIDFAGCRGHWHNQRTLAVEIQQIINRLDAGGLRDWCKYKLGALLRVVGKILVRLVDLGCGVVLVNMINGFLDRVALAIKVVIEMFGVQIVSGTSLWLLVQCVVHRCLGIGGVDRLRHVEVGSRAVLE</sequence>
<keyword evidence="2" id="KW-1185">Reference proteome</keyword>
<gene>
    <name evidence="1" type="ORF">PG991_000538</name>
</gene>
<proteinExistence type="predicted"/>
<accession>A0ABR1SSL2</accession>
<reference evidence="1 2" key="1">
    <citation type="submission" date="2023-01" db="EMBL/GenBank/DDBJ databases">
        <title>Analysis of 21 Apiospora genomes using comparative genomics revels a genus with tremendous synthesis potential of carbohydrate active enzymes and secondary metabolites.</title>
        <authorList>
            <person name="Sorensen T."/>
        </authorList>
    </citation>
    <scope>NUCLEOTIDE SEQUENCE [LARGE SCALE GENOMIC DNA]</scope>
    <source>
        <strain evidence="1 2">CBS 20057</strain>
    </source>
</reference>
<evidence type="ECO:0000313" key="2">
    <source>
        <dbReference type="Proteomes" id="UP001396898"/>
    </source>
</evidence>
<organism evidence="1 2">
    <name type="scientific">Apiospora marii</name>
    <dbReference type="NCBI Taxonomy" id="335849"/>
    <lineage>
        <taxon>Eukaryota</taxon>
        <taxon>Fungi</taxon>
        <taxon>Dikarya</taxon>
        <taxon>Ascomycota</taxon>
        <taxon>Pezizomycotina</taxon>
        <taxon>Sordariomycetes</taxon>
        <taxon>Xylariomycetidae</taxon>
        <taxon>Amphisphaeriales</taxon>
        <taxon>Apiosporaceae</taxon>
        <taxon>Apiospora</taxon>
    </lineage>
</organism>
<name>A0ABR1SSL2_9PEZI</name>